<dbReference type="AlphaFoldDB" id="A0A9Y1BTL8"/>
<sequence length="162" mass="18576">MNIVAKEEQDIIAELKGTALRIFLFLLKNNEIGIRDAQRKLGLKSASHVQYHLQRFEHLGIVEKMANSRYYLTQRYSELRSIKLGLLTEIYIYKGVIIPSIGFFSGALFTILIFSLIFYFQVSKLSGFIISLIGIFSAAVYFLIQAIQILKNFSETEKNNKV</sequence>
<feature type="transmembrane region" description="Helical" evidence="1">
    <location>
        <begin position="90"/>
        <end position="119"/>
    </location>
</feature>
<evidence type="ECO:0000256" key="1">
    <source>
        <dbReference type="SAM" id="Phobius"/>
    </source>
</evidence>
<accession>A0A9Y1BTL8</accession>
<name>A0A9Y1BTL8_9ARCH</name>
<keyword evidence="1" id="KW-1133">Transmembrane helix</keyword>
<feature type="transmembrane region" description="Helical" evidence="1">
    <location>
        <begin position="125"/>
        <end position="144"/>
    </location>
</feature>
<organism evidence="2">
    <name type="scientific">Candidatus Heimdallarchaeum endolithica</name>
    <dbReference type="NCBI Taxonomy" id="2876572"/>
    <lineage>
        <taxon>Archaea</taxon>
        <taxon>Promethearchaeati</taxon>
        <taxon>Candidatus Heimdallarchaeota</taxon>
        <taxon>Candidatus Heimdallarchaeia (ex Rinke et al. 2021) (nom. nud.)</taxon>
        <taxon>Candidatus Heimdallarchaeales</taxon>
        <taxon>Candidatus Heimdallarchaeaceae</taxon>
        <taxon>Candidatus Heimdallarchaeum</taxon>
    </lineage>
</organism>
<keyword evidence="1" id="KW-0812">Transmembrane</keyword>
<evidence type="ECO:0000313" key="2">
    <source>
        <dbReference type="EMBL" id="UJG44134.1"/>
    </source>
</evidence>
<protein>
    <submittedName>
        <fullName evidence="2">Uncharacterized protein</fullName>
    </submittedName>
</protein>
<dbReference type="Gene3D" id="1.10.10.10">
    <property type="entry name" value="Winged helix-like DNA-binding domain superfamily/Winged helix DNA-binding domain"/>
    <property type="match status" value="1"/>
</dbReference>
<dbReference type="InterPro" id="IPR036388">
    <property type="entry name" value="WH-like_DNA-bd_sf"/>
</dbReference>
<dbReference type="EMBL" id="CP084167">
    <property type="protein sequence ID" value="UJG44134.1"/>
    <property type="molecule type" value="Genomic_DNA"/>
</dbReference>
<proteinExistence type="predicted"/>
<dbReference type="SUPFAM" id="SSF46785">
    <property type="entry name" value="Winged helix' DNA-binding domain"/>
    <property type="match status" value="1"/>
</dbReference>
<keyword evidence="1" id="KW-0472">Membrane</keyword>
<gene>
    <name evidence="2" type="ORF">K9W46_02880</name>
</gene>
<reference evidence="2" key="1">
    <citation type="journal article" date="2022" name="Nat. Microbiol.">
        <title>Unique mobile elements and scalable gene flow at the prokaryote-eukaryote boundary revealed by circularized Asgard archaea genomes.</title>
        <authorList>
            <person name="Wu F."/>
            <person name="Speth D.R."/>
            <person name="Philosof A."/>
            <person name="Cremiere A."/>
            <person name="Narayanan A."/>
            <person name="Barco R.A."/>
            <person name="Connon S.A."/>
            <person name="Amend J.P."/>
            <person name="Antoshechkin I.A."/>
            <person name="Orphan V.J."/>
        </authorList>
    </citation>
    <scope>NUCLEOTIDE SEQUENCE</scope>
    <source>
        <strain evidence="2">PR6</strain>
    </source>
</reference>
<dbReference type="Proteomes" id="UP001200513">
    <property type="component" value="Chromosome"/>
</dbReference>
<dbReference type="InterPro" id="IPR036390">
    <property type="entry name" value="WH_DNA-bd_sf"/>
</dbReference>